<dbReference type="PANTHER" id="PTHR43013">
    <property type="entry name" value="GLUTAMYL-TRNA REDUCTASE"/>
    <property type="match status" value="1"/>
</dbReference>
<dbReference type="InterPro" id="IPR036453">
    <property type="entry name" value="GluRdtase_dimer_dom_sf"/>
</dbReference>
<dbReference type="SUPFAM" id="SSF51735">
    <property type="entry name" value="NAD(P)-binding Rossmann-fold domains"/>
    <property type="match status" value="1"/>
</dbReference>
<dbReference type="RefSeq" id="WP_348641317.1">
    <property type="nucleotide sequence ID" value="NZ_JACHIP010000003.1"/>
</dbReference>
<dbReference type="AlphaFoldDB" id="A0A7W7ZDM4"/>
<dbReference type="GO" id="GO:0050661">
    <property type="term" value="F:NADP binding"/>
    <property type="evidence" value="ECO:0007669"/>
    <property type="project" value="InterPro"/>
</dbReference>
<dbReference type="Pfam" id="PF05201">
    <property type="entry name" value="GlutR_N"/>
    <property type="match status" value="1"/>
</dbReference>
<comment type="caution">
    <text evidence="18">The sequence shown here is derived from an EMBL/GenBank/DDBJ whole genome shotgun (WGS) entry which is preliminary data.</text>
</comment>
<feature type="domain" description="Glutamyl-tRNA reductase N-terminal" evidence="17">
    <location>
        <begin position="29"/>
        <end position="178"/>
    </location>
</feature>
<organism evidence="18 19">
    <name type="scientific">Granulicella aggregans</name>
    <dbReference type="NCBI Taxonomy" id="474949"/>
    <lineage>
        <taxon>Bacteria</taxon>
        <taxon>Pseudomonadati</taxon>
        <taxon>Acidobacteriota</taxon>
        <taxon>Terriglobia</taxon>
        <taxon>Terriglobales</taxon>
        <taxon>Acidobacteriaceae</taxon>
        <taxon>Granulicella</taxon>
    </lineage>
</organism>
<evidence type="ECO:0000256" key="1">
    <source>
        <dbReference type="ARBA" id="ARBA00005059"/>
    </source>
</evidence>
<accession>A0A7W7ZDM4</accession>
<dbReference type="SUPFAM" id="SSF69075">
    <property type="entry name" value="Glutamyl tRNA-reductase dimerization domain"/>
    <property type="match status" value="1"/>
</dbReference>
<evidence type="ECO:0000256" key="9">
    <source>
        <dbReference type="HAMAP-Rule" id="MF_00087"/>
    </source>
</evidence>
<name>A0A7W7ZDM4_9BACT</name>
<proteinExistence type="inferred from homology"/>
<comment type="subunit">
    <text evidence="9">Homodimer.</text>
</comment>
<sequence>MSQILNEMNPKGMAVDAAERPAARSLVLLGINHNTAPIEVRERLSVPLTRLADATRSLLHQPGIREGLILSTCNRIELLTSQEALPSAPDLPRFLEEYFSVPAVLLAPHLYEYREREAVRHLFRVASSLDSMVVGEPQILGQVKESYGVARQVGAVSSSLEGLLQRAFTVAKKVRSETEIGSSSVSIASVAVDLARKIFGTLEGKTVLLVGAGKMSSLAARHLIQQGASNILVTNRTKERAEALAAEFLGTSASTAVLPFDQLYSHADRADIVITSTGSDQKIFNRSHGQHFLERRRHRPMFFIDIAVPRDVDPAMNQVEGCFVYDIDDLQQVAQSNLADRGREAEAAESIVAKEVDRYQQRVQSLDAVPAILSLQQNAEAVRAAELAKSAKRLAGLTVEQQVAVDALTRSLTAKLLHPQIVAIRRASTAAEEE</sequence>
<feature type="binding site" evidence="9 11">
    <location>
        <begin position="72"/>
        <end position="75"/>
    </location>
    <ligand>
        <name>substrate</name>
    </ligand>
</feature>
<dbReference type="SUPFAM" id="SSF69742">
    <property type="entry name" value="Glutamyl tRNA-reductase catalytic, N-terminal domain"/>
    <property type="match status" value="1"/>
</dbReference>
<evidence type="ECO:0000256" key="6">
    <source>
        <dbReference type="ARBA" id="ARBA00023244"/>
    </source>
</evidence>
<dbReference type="PIRSF" id="PIRSF000445">
    <property type="entry name" value="4pyrrol_synth_GluRdtase"/>
    <property type="match status" value="1"/>
</dbReference>
<dbReference type="UniPathway" id="UPA00251">
    <property type="reaction ID" value="UER00316"/>
</dbReference>
<dbReference type="InterPro" id="IPR000343">
    <property type="entry name" value="4pyrrol_synth_GluRdtase"/>
</dbReference>
<feature type="domain" description="Tetrapyrrole biosynthesis glutamyl-tRNA reductase dimerisation" evidence="15">
    <location>
        <begin position="347"/>
        <end position="433"/>
    </location>
</feature>
<feature type="binding site" evidence="9 11">
    <location>
        <position position="131"/>
    </location>
    <ligand>
        <name>substrate</name>
    </ligand>
</feature>
<comment type="miscellaneous">
    <text evidence="9">During catalysis, the active site Cys acts as a nucleophile attacking the alpha-carbonyl group of tRNA-bound glutamate with the formation of a thioester intermediate between enzyme and glutamate, and the concomitant release of tRNA(Glu). The thioester intermediate is finally reduced by direct hydride transfer from NADPH, to form the product GSA.</text>
</comment>
<comment type="pathway">
    <text evidence="1 9 14">Porphyrin-containing compound metabolism; protoporphyrin-IX biosynthesis; 5-aminolevulinate from L-glutamyl-tRNA(Glu): step 1/2.</text>
</comment>
<dbReference type="HAMAP" id="MF_00087">
    <property type="entry name" value="Glu_tRNA_reductase"/>
    <property type="match status" value="1"/>
</dbReference>
<gene>
    <name evidence="9" type="primary">hemA</name>
    <name evidence="18" type="ORF">HDF16_002687</name>
</gene>
<evidence type="ECO:0000259" key="17">
    <source>
        <dbReference type="Pfam" id="PF05201"/>
    </source>
</evidence>
<evidence type="ECO:0000256" key="8">
    <source>
        <dbReference type="ARBA" id="ARBA00068659"/>
    </source>
</evidence>
<evidence type="ECO:0000256" key="4">
    <source>
        <dbReference type="ARBA" id="ARBA00022857"/>
    </source>
</evidence>
<dbReference type="InterPro" id="IPR036343">
    <property type="entry name" value="GluRdtase_N_sf"/>
</dbReference>
<evidence type="ECO:0000313" key="19">
    <source>
        <dbReference type="Proteomes" id="UP000540989"/>
    </source>
</evidence>
<comment type="domain">
    <text evidence="9">Possesses an unusual extended V-shaped dimeric structure with each monomer consisting of three distinct domains arranged along a curved 'spinal' alpha-helix. The N-terminal catalytic domain specifically recognizes the glutamate moiety of the substrate. The second domain is the NADPH-binding domain, and the third C-terminal domain is responsible for dimerization.</text>
</comment>
<keyword evidence="6 9" id="KW-0627">Porphyrin biosynthesis</keyword>
<dbReference type="Gene3D" id="3.30.460.30">
    <property type="entry name" value="Glutamyl-tRNA reductase, N-terminal domain"/>
    <property type="match status" value="1"/>
</dbReference>
<evidence type="ECO:0000256" key="7">
    <source>
        <dbReference type="ARBA" id="ARBA00047464"/>
    </source>
</evidence>
<evidence type="ECO:0000256" key="11">
    <source>
        <dbReference type="PIRSR" id="PIRSR000445-2"/>
    </source>
</evidence>
<dbReference type="InterPro" id="IPR006151">
    <property type="entry name" value="Shikm_DH/Glu-tRNA_Rdtase"/>
</dbReference>
<feature type="domain" description="Quinate/shikimate 5-dehydrogenase/glutamyl-tRNA reductase" evidence="16">
    <location>
        <begin position="193"/>
        <end position="333"/>
    </location>
</feature>
<dbReference type="NCBIfam" id="TIGR01035">
    <property type="entry name" value="hemA"/>
    <property type="match status" value="1"/>
</dbReference>
<evidence type="ECO:0000259" key="15">
    <source>
        <dbReference type="Pfam" id="PF00745"/>
    </source>
</evidence>
<evidence type="ECO:0000256" key="12">
    <source>
        <dbReference type="PIRSR" id="PIRSR000445-3"/>
    </source>
</evidence>
<evidence type="ECO:0000256" key="2">
    <source>
        <dbReference type="ARBA" id="ARBA00005916"/>
    </source>
</evidence>
<keyword evidence="5 9" id="KW-0560">Oxidoreductase</keyword>
<comment type="catalytic activity">
    <reaction evidence="7 9 14">
        <text>(S)-4-amino-5-oxopentanoate + tRNA(Glu) + NADP(+) = L-glutamyl-tRNA(Glu) + NADPH + H(+)</text>
        <dbReference type="Rhea" id="RHEA:12344"/>
        <dbReference type="Rhea" id="RHEA-COMP:9663"/>
        <dbReference type="Rhea" id="RHEA-COMP:9680"/>
        <dbReference type="ChEBI" id="CHEBI:15378"/>
        <dbReference type="ChEBI" id="CHEBI:57501"/>
        <dbReference type="ChEBI" id="CHEBI:57783"/>
        <dbReference type="ChEBI" id="CHEBI:58349"/>
        <dbReference type="ChEBI" id="CHEBI:78442"/>
        <dbReference type="ChEBI" id="CHEBI:78520"/>
        <dbReference type="EC" id="1.2.1.70"/>
    </reaction>
</comment>
<comment type="similarity">
    <text evidence="2 9 14">Belongs to the glutamyl-tRNA reductase family.</text>
</comment>
<dbReference type="PANTHER" id="PTHR43013:SF1">
    <property type="entry name" value="GLUTAMYL-TRNA REDUCTASE"/>
    <property type="match status" value="1"/>
</dbReference>
<dbReference type="InterPro" id="IPR018214">
    <property type="entry name" value="GluRdtase_CS"/>
</dbReference>
<dbReference type="GO" id="GO:0008883">
    <property type="term" value="F:glutamyl-tRNA reductase activity"/>
    <property type="evidence" value="ECO:0007669"/>
    <property type="project" value="UniProtKB-UniRule"/>
</dbReference>
<evidence type="ECO:0000256" key="14">
    <source>
        <dbReference type="RuleBase" id="RU000584"/>
    </source>
</evidence>
<feature type="binding site" evidence="9 11">
    <location>
        <begin position="136"/>
        <end position="138"/>
    </location>
    <ligand>
        <name>substrate</name>
    </ligand>
</feature>
<dbReference type="InterPro" id="IPR015895">
    <property type="entry name" value="4pyrrol_synth_GluRdtase_N"/>
</dbReference>
<comment type="function">
    <text evidence="9">Catalyzes the NADPH-dependent reduction of glutamyl-tRNA(Glu) to glutamate 1-semialdehyde (GSA).</text>
</comment>
<dbReference type="Proteomes" id="UP000540989">
    <property type="component" value="Unassembled WGS sequence"/>
</dbReference>
<dbReference type="InterPro" id="IPR015896">
    <property type="entry name" value="4pyrrol_synth_GluRdtase_dimer"/>
</dbReference>
<dbReference type="Gene3D" id="3.40.50.720">
    <property type="entry name" value="NAD(P)-binding Rossmann-like Domain"/>
    <property type="match status" value="1"/>
</dbReference>
<dbReference type="FunFam" id="3.30.460.30:FF:000001">
    <property type="entry name" value="Glutamyl-tRNA reductase"/>
    <property type="match status" value="1"/>
</dbReference>
<protein>
    <recommendedName>
        <fullName evidence="8 9">Glutamyl-tRNA reductase</fullName>
        <shortName evidence="9">GluTR</shortName>
        <ecNumber evidence="3 9">1.2.1.70</ecNumber>
    </recommendedName>
</protein>
<keyword evidence="4 9" id="KW-0521">NADP</keyword>
<feature type="site" description="Important for activity" evidence="9 13">
    <location>
        <position position="121"/>
    </location>
</feature>
<evidence type="ECO:0000256" key="5">
    <source>
        <dbReference type="ARBA" id="ARBA00023002"/>
    </source>
</evidence>
<keyword evidence="19" id="KW-1185">Reference proteome</keyword>
<evidence type="ECO:0000256" key="13">
    <source>
        <dbReference type="PIRSR" id="PIRSR000445-4"/>
    </source>
</evidence>
<dbReference type="Pfam" id="PF01488">
    <property type="entry name" value="Shikimate_DH"/>
    <property type="match status" value="1"/>
</dbReference>
<dbReference type="InterPro" id="IPR036291">
    <property type="entry name" value="NAD(P)-bd_dom_sf"/>
</dbReference>
<dbReference type="PROSITE" id="PS00747">
    <property type="entry name" value="GLUTR"/>
    <property type="match status" value="1"/>
</dbReference>
<feature type="binding site" evidence="9 11">
    <location>
        <position position="142"/>
    </location>
    <ligand>
        <name>substrate</name>
    </ligand>
</feature>
<evidence type="ECO:0000256" key="10">
    <source>
        <dbReference type="PIRSR" id="PIRSR000445-1"/>
    </source>
</evidence>
<reference evidence="18 19" key="1">
    <citation type="submission" date="2020-08" db="EMBL/GenBank/DDBJ databases">
        <title>Genomic Encyclopedia of Type Strains, Phase IV (KMG-V): Genome sequencing to study the core and pangenomes of soil and plant-associated prokaryotes.</title>
        <authorList>
            <person name="Whitman W."/>
        </authorList>
    </citation>
    <scope>NUCLEOTIDE SEQUENCE [LARGE SCALE GENOMIC DNA]</scope>
    <source>
        <strain evidence="18 19">M8UP14</strain>
    </source>
</reference>
<dbReference type="FunFam" id="3.40.50.720:FF:000031">
    <property type="entry name" value="Glutamyl-tRNA reductase"/>
    <property type="match status" value="1"/>
</dbReference>
<evidence type="ECO:0000259" key="16">
    <source>
        <dbReference type="Pfam" id="PF01488"/>
    </source>
</evidence>
<dbReference type="EMBL" id="JACHIP010000003">
    <property type="protein sequence ID" value="MBB5057981.1"/>
    <property type="molecule type" value="Genomic_DNA"/>
</dbReference>
<dbReference type="Pfam" id="PF00745">
    <property type="entry name" value="GlutR_dimer"/>
    <property type="match status" value="1"/>
</dbReference>
<evidence type="ECO:0000256" key="3">
    <source>
        <dbReference type="ARBA" id="ARBA00012970"/>
    </source>
</evidence>
<feature type="active site" description="Nucleophile" evidence="9 10">
    <location>
        <position position="73"/>
    </location>
</feature>
<dbReference type="EC" id="1.2.1.70" evidence="3 9"/>
<evidence type="ECO:0000313" key="18">
    <source>
        <dbReference type="EMBL" id="MBB5057981.1"/>
    </source>
</evidence>
<dbReference type="CDD" id="cd05213">
    <property type="entry name" value="NAD_bind_Glutamyl_tRNA_reduct"/>
    <property type="match status" value="1"/>
</dbReference>
<feature type="binding site" evidence="9 12">
    <location>
        <begin position="211"/>
        <end position="216"/>
    </location>
    <ligand>
        <name>NADP(+)</name>
        <dbReference type="ChEBI" id="CHEBI:58349"/>
    </ligand>
</feature>
<dbReference type="GO" id="GO:0019353">
    <property type="term" value="P:protoporphyrinogen IX biosynthetic process from glutamate"/>
    <property type="evidence" value="ECO:0007669"/>
    <property type="project" value="TreeGrafter"/>
</dbReference>